<dbReference type="InterPro" id="IPR007391">
    <property type="entry name" value="Vancomycin_resist_VanW"/>
</dbReference>
<proteinExistence type="predicted"/>
<accession>A0A0G0WZF5</accession>
<dbReference type="AlphaFoldDB" id="A0A0G0WZF5"/>
<evidence type="ECO:0000313" key="1">
    <source>
        <dbReference type="EMBL" id="KKR89775.1"/>
    </source>
</evidence>
<dbReference type="PANTHER" id="PTHR35788">
    <property type="entry name" value="EXPORTED PROTEIN-RELATED"/>
    <property type="match status" value="1"/>
</dbReference>
<dbReference type="PANTHER" id="PTHR35788:SF1">
    <property type="entry name" value="EXPORTED PROTEIN"/>
    <property type="match status" value="1"/>
</dbReference>
<organism evidence="1 2">
    <name type="scientific">Candidatus Woesebacteria bacterium GW2011_GWD1_41_12</name>
    <dbReference type="NCBI Taxonomy" id="1618593"/>
    <lineage>
        <taxon>Bacteria</taxon>
        <taxon>Candidatus Woeseibacteriota</taxon>
    </lineage>
</organism>
<dbReference type="Proteomes" id="UP000034275">
    <property type="component" value="Unassembled WGS sequence"/>
</dbReference>
<gene>
    <name evidence="1" type="ORF">UU39_C0026G0009</name>
</gene>
<reference evidence="1 2" key="1">
    <citation type="journal article" date="2015" name="Nature">
        <title>rRNA introns, odd ribosomes, and small enigmatic genomes across a large radiation of phyla.</title>
        <authorList>
            <person name="Brown C.T."/>
            <person name="Hug L.A."/>
            <person name="Thomas B.C."/>
            <person name="Sharon I."/>
            <person name="Castelle C.J."/>
            <person name="Singh A."/>
            <person name="Wilkins M.J."/>
            <person name="Williams K.H."/>
            <person name="Banfield J.F."/>
        </authorList>
    </citation>
    <scope>NUCLEOTIDE SEQUENCE [LARGE SCALE GENOMIC DNA]</scope>
</reference>
<protein>
    <submittedName>
        <fullName evidence="1">VanW family protein</fullName>
    </submittedName>
</protein>
<comment type="caution">
    <text evidence="1">The sequence shown here is derived from an EMBL/GenBank/DDBJ whole genome shotgun (WGS) entry which is preliminary data.</text>
</comment>
<sequence length="149" mass="16432">LPITERQAHAYRVSYYEQGSSPGLDATVYSPSPDLKFVNDTPGYILIEATADTKNYSLVFEIYGTGDGRVASITKPVVTGVVAPPEDLYQDDPSLPSGTIKQIDYKAWGAKVTFNYVVTRDGQEIINKTFLSNYKPWQAVYLRGTGPSQ</sequence>
<dbReference type="EMBL" id="LCAL01000026">
    <property type="protein sequence ID" value="KKR89775.1"/>
    <property type="molecule type" value="Genomic_DNA"/>
</dbReference>
<feature type="non-terminal residue" evidence="1">
    <location>
        <position position="1"/>
    </location>
</feature>
<name>A0A0G0WZF5_9BACT</name>
<dbReference type="Pfam" id="PF04294">
    <property type="entry name" value="VanW"/>
    <property type="match status" value="1"/>
</dbReference>
<dbReference type="InterPro" id="IPR052913">
    <property type="entry name" value="Glycopeptide_resist_protein"/>
</dbReference>
<evidence type="ECO:0000313" key="2">
    <source>
        <dbReference type="Proteomes" id="UP000034275"/>
    </source>
</evidence>